<gene>
    <name evidence="16" type="ORF">FSP39_018319</name>
</gene>
<dbReference type="Pfam" id="PF05970">
    <property type="entry name" value="PIF1"/>
    <property type="match status" value="1"/>
</dbReference>
<evidence type="ECO:0000256" key="6">
    <source>
        <dbReference type="ARBA" id="ARBA00022806"/>
    </source>
</evidence>
<dbReference type="EC" id="5.6.2.3" evidence="13"/>
<dbReference type="InterPro" id="IPR011011">
    <property type="entry name" value="Znf_FYVE_PHD"/>
</dbReference>
<dbReference type="Pfam" id="PF21530">
    <property type="entry name" value="Pif1_2B_dom"/>
    <property type="match status" value="1"/>
</dbReference>
<evidence type="ECO:0000256" key="14">
    <source>
        <dbReference type="SAM" id="MobiDB-lite"/>
    </source>
</evidence>
<dbReference type="GO" id="GO:0008270">
    <property type="term" value="F:zinc ion binding"/>
    <property type="evidence" value="ECO:0007669"/>
    <property type="project" value="UniProtKB-KW"/>
</dbReference>
<dbReference type="InterPro" id="IPR010285">
    <property type="entry name" value="DNA_helicase_pif1-like_DEAD"/>
</dbReference>
<keyword evidence="1" id="KW-0479">Metal-binding</keyword>
<evidence type="ECO:0000313" key="17">
    <source>
        <dbReference type="Proteomes" id="UP001186944"/>
    </source>
</evidence>
<evidence type="ECO:0000256" key="11">
    <source>
        <dbReference type="ARBA" id="ARBA00023235"/>
    </source>
</evidence>
<feature type="compositionally biased region" description="Basic and acidic residues" evidence="14">
    <location>
        <begin position="781"/>
        <end position="790"/>
    </location>
</feature>
<dbReference type="InterPro" id="IPR001965">
    <property type="entry name" value="Znf_PHD"/>
</dbReference>
<feature type="compositionally biased region" description="Basic residues" evidence="14">
    <location>
        <begin position="791"/>
        <end position="810"/>
    </location>
</feature>
<dbReference type="Pfam" id="PF00628">
    <property type="entry name" value="PHD"/>
    <property type="match status" value="1"/>
</dbReference>
<evidence type="ECO:0000256" key="5">
    <source>
        <dbReference type="ARBA" id="ARBA00022801"/>
    </source>
</evidence>
<accession>A0AA88YEU9</accession>
<dbReference type="SUPFAM" id="SSF52540">
    <property type="entry name" value="P-loop containing nucleoside triphosphate hydrolases"/>
    <property type="match status" value="2"/>
</dbReference>
<dbReference type="PANTHER" id="PTHR47642">
    <property type="entry name" value="ATP-DEPENDENT DNA HELICASE"/>
    <property type="match status" value="1"/>
</dbReference>
<evidence type="ECO:0000313" key="16">
    <source>
        <dbReference type="EMBL" id="KAK3100336.1"/>
    </source>
</evidence>
<dbReference type="InterPro" id="IPR049163">
    <property type="entry name" value="Pif1-like_2B_dom"/>
</dbReference>
<dbReference type="GO" id="GO:0016787">
    <property type="term" value="F:hydrolase activity"/>
    <property type="evidence" value="ECO:0007669"/>
    <property type="project" value="UniProtKB-KW"/>
</dbReference>
<reference evidence="16" key="1">
    <citation type="submission" date="2019-08" db="EMBL/GenBank/DDBJ databases">
        <title>The improved chromosome-level genome for the pearl oyster Pinctada fucata martensii using PacBio sequencing and Hi-C.</title>
        <authorList>
            <person name="Zheng Z."/>
        </authorList>
    </citation>
    <scope>NUCLEOTIDE SEQUENCE</scope>
    <source>
        <strain evidence="16">ZZ-2019</strain>
        <tissue evidence="16">Adductor muscle</tissue>
    </source>
</reference>
<keyword evidence="4 12" id="KW-0863">Zinc-finger</keyword>
<evidence type="ECO:0000259" key="15">
    <source>
        <dbReference type="PROSITE" id="PS50016"/>
    </source>
</evidence>
<dbReference type="SMART" id="SM00382">
    <property type="entry name" value="AAA"/>
    <property type="match status" value="1"/>
</dbReference>
<keyword evidence="17" id="KW-1185">Reference proteome</keyword>
<dbReference type="SMART" id="SM00249">
    <property type="entry name" value="PHD"/>
    <property type="match status" value="1"/>
</dbReference>
<dbReference type="EMBL" id="VSWD01000006">
    <property type="protein sequence ID" value="KAK3100336.1"/>
    <property type="molecule type" value="Genomic_DNA"/>
</dbReference>
<evidence type="ECO:0000256" key="4">
    <source>
        <dbReference type="ARBA" id="ARBA00022771"/>
    </source>
</evidence>
<dbReference type="PANTHER" id="PTHR47642:SF5">
    <property type="entry name" value="ATP-DEPENDENT DNA HELICASE"/>
    <property type="match status" value="1"/>
</dbReference>
<comment type="cofactor">
    <cofactor evidence="13">
        <name>Mg(2+)</name>
        <dbReference type="ChEBI" id="CHEBI:18420"/>
    </cofactor>
</comment>
<dbReference type="Gene3D" id="3.40.50.300">
    <property type="entry name" value="P-loop containing nucleotide triphosphate hydrolases"/>
    <property type="match status" value="1"/>
</dbReference>
<keyword evidence="3 13" id="KW-0227">DNA damage</keyword>
<dbReference type="GO" id="GO:0005524">
    <property type="term" value="F:ATP binding"/>
    <property type="evidence" value="ECO:0007669"/>
    <property type="project" value="UniProtKB-KW"/>
</dbReference>
<evidence type="ECO:0000256" key="10">
    <source>
        <dbReference type="ARBA" id="ARBA00023204"/>
    </source>
</evidence>
<evidence type="ECO:0000256" key="9">
    <source>
        <dbReference type="ARBA" id="ARBA00023125"/>
    </source>
</evidence>
<evidence type="ECO:0000256" key="12">
    <source>
        <dbReference type="PROSITE-ProRule" id="PRU00146"/>
    </source>
</evidence>
<dbReference type="GO" id="GO:0006281">
    <property type="term" value="P:DNA repair"/>
    <property type="evidence" value="ECO:0007669"/>
    <property type="project" value="UniProtKB-KW"/>
</dbReference>
<keyword evidence="11" id="KW-0413">Isomerase</keyword>
<dbReference type="InterPro" id="IPR025662">
    <property type="entry name" value="Sigma_54_int_dom_ATP-bd_1"/>
</dbReference>
<dbReference type="InterPro" id="IPR019787">
    <property type="entry name" value="Znf_PHD-finger"/>
</dbReference>
<dbReference type="CDD" id="cd18809">
    <property type="entry name" value="SF1_C_RecD"/>
    <property type="match status" value="1"/>
</dbReference>
<dbReference type="InterPro" id="IPR003593">
    <property type="entry name" value="AAA+_ATPase"/>
</dbReference>
<keyword evidence="9" id="KW-0238">DNA-binding</keyword>
<dbReference type="SUPFAM" id="SSF57903">
    <property type="entry name" value="FYVE/PHD zinc finger"/>
    <property type="match status" value="1"/>
</dbReference>
<feature type="domain" description="PHD-type" evidence="15">
    <location>
        <begin position="817"/>
        <end position="874"/>
    </location>
</feature>
<comment type="catalytic activity">
    <reaction evidence="13">
        <text>ATP + H2O = ADP + phosphate + H(+)</text>
        <dbReference type="Rhea" id="RHEA:13065"/>
        <dbReference type="ChEBI" id="CHEBI:15377"/>
        <dbReference type="ChEBI" id="CHEBI:15378"/>
        <dbReference type="ChEBI" id="CHEBI:30616"/>
        <dbReference type="ChEBI" id="CHEBI:43474"/>
        <dbReference type="ChEBI" id="CHEBI:456216"/>
        <dbReference type="EC" id="5.6.2.3"/>
    </reaction>
</comment>
<dbReference type="InterPro" id="IPR027417">
    <property type="entry name" value="P-loop_NTPase"/>
</dbReference>
<protein>
    <recommendedName>
        <fullName evidence="13">ATP-dependent DNA helicase</fullName>
        <ecNumber evidence="13">5.6.2.3</ecNumber>
    </recommendedName>
</protein>
<dbReference type="PROSITE" id="PS50016">
    <property type="entry name" value="ZF_PHD_2"/>
    <property type="match status" value="1"/>
</dbReference>
<dbReference type="AlphaFoldDB" id="A0AA88YEU9"/>
<keyword evidence="5 13" id="KW-0378">Hydrolase</keyword>
<evidence type="ECO:0000256" key="2">
    <source>
        <dbReference type="ARBA" id="ARBA00022741"/>
    </source>
</evidence>
<dbReference type="PROSITE" id="PS00675">
    <property type="entry name" value="SIGMA54_INTERACT_1"/>
    <property type="match status" value="1"/>
</dbReference>
<evidence type="ECO:0000256" key="3">
    <source>
        <dbReference type="ARBA" id="ARBA00022763"/>
    </source>
</evidence>
<dbReference type="GO" id="GO:0043139">
    <property type="term" value="F:5'-3' DNA helicase activity"/>
    <property type="evidence" value="ECO:0007669"/>
    <property type="project" value="UniProtKB-EC"/>
</dbReference>
<organism evidence="16 17">
    <name type="scientific">Pinctada imbricata</name>
    <name type="common">Atlantic pearl-oyster</name>
    <name type="synonym">Pinctada martensii</name>
    <dbReference type="NCBI Taxonomy" id="66713"/>
    <lineage>
        <taxon>Eukaryota</taxon>
        <taxon>Metazoa</taxon>
        <taxon>Spiralia</taxon>
        <taxon>Lophotrochozoa</taxon>
        <taxon>Mollusca</taxon>
        <taxon>Bivalvia</taxon>
        <taxon>Autobranchia</taxon>
        <taxon>Pteriomorphia</taxon>
        <taxon>Pterioida</taxon>
        <taxon>Pterioidea</taxon>
        <taxon>Pteriidae</taxon>
        <taxon>Pinctada</taxon>
    </lineage>
</organism>
<evidence type="ECO:0000256" key="13">
    <source>
        <dbReference type="RuleBase" id="RU363044"/>
    </source>
</evidence>
<dbReference type="Proteomes" id="UP001186944">
    <property type="component" value="Unassembled WGS sequence"/>
</dbReference>
<keyword evidence="7" id="KW-0862">Zinc</keyword>
<keyword evidence="6 13" id="KW-0347">Helicase</keyword>
<keyword evidence="2 13" id="KW-0547">Nucleotide-binding</keyword>
<dbReference type="InterPro" id="IPR051055">
    <property type="entry name" value="PIF1_helicase"/>
</dbReference>
<dbReference type="InterPro" id="IPR013083">
    <property type="entry name" value="Znf_RING/FYVE/PHD"/>
</dbReference>
<dbReference type="Gene3D" id="3.30.40.10">
    <property type="entry name" value="Zinc/RING finger domain, C3HC4 (zinc finger)"/>
    <property type="match status" value="1"/>
</dbReference>
<evidence type="ECO:0000256" key="1">
    <source>
        <dbReference type="ARBA" id="ARBA00022723"/>
    </source>
</evidence>
<proteinExistence type="inferred from homology"/>
<comment type="caution">
    <text evidence="16">The sequence shown here is derived from an EMBL/GenBank/DDBJ whole genome shotgun (WGS) entry which is preliminary data.</text>
</comment>
<keyword evidence="10 13" id="KW-0234">DNA repair</keyword>
<sequence>MVREGHNLLILGQSGTGKSFLTQKIASALRKAGKHVNLTATTGIAALGINGKTIHSWCGVGDGSISQDKLLQKLENNKNYLKQRNNILQTHCLIIDEISMLSMKLFETIEGICRKLRKSDLYFGGIQVVAVGDFHQLPPVPDALKLDPGYFCFKSQHFQSIFKHRIILKDVMRQNEKDFIKCINDLSRGDLPEDTHNLIRRMNRPLPPGPDPIRLCARKFECDVYNASKLLDMDGEGKSYSAKDSGEKKILQSIPVPEILYLKVNSPVTLLKNLSEKLVNGLQGKITKLCKDSVFVYFDRIASEVELRAETFSVYSTLKEKVIASRIQLPVSLAFSITIHKAQGLTLERIEVDASNIFSPGQLGVAVGRTTAKKHLRIQNFHPSAVIKQPDCIFDFYRNSDCLLEEEYEDSQTCCKSNIFMNMDQNAEIDFGENYQYPDSELSDFDENDIQNIDDILLEQEESGEGFKVFEEKLRAKITEIFSMVHGNSGNSTTSKSWTKYYSEIYKFSISNDYEKLVEEVFKRKPSSTEYEKCRKSFDAVTSSVLKEKSAPVESNCANRKLETLPEPEAGSGKVHYIGGACVAKSRHHFMRCTRSGLYKKDKTKSTSFAYLKVKMLDHLTWTEQSLLESKFQKSLEETKKRQYISAGLTNINDETYLFFINLNDKRKKVQNEKSFALYGSNCMSFSQDTLSGDKELQEKWTDLFRNFDYSDQRTVHVNTEIMQVCSQELFYHIIGLFCRIGNSQFRRDMLLKIGKEKSERLRKKVISTESLKSNLQQKRLSSEVDDSNKHDKKQKKKVKARVTKSRRNKKSEETETTNCPSCNRQYSEGERWVACDTCDRWFDTVCLGISDIEWKKLTDSVDSTWFCQDCKVKLFKDLFLKY</sequence>
<evidence type="ECO:0000256" key="8">
    <source>
        <dbReference type="ARBA" id="ARBA00022840"/>
    </source>
</evidence>
<feature type="region of interest" description="Disordered" evidence="14">
    <location>
        <begin position="778"/>
        <end position="821"/>
    </location>
</feature>
<name>A0AA88YEU9_PINIB</name>
<evidence type="ECO:0000256" key="7">
    <source>
        <dbReference type="ARBA" id="ARBA00022833"/>
    </source>
</evidence>
<keyword evidence="8 13" id="KW-0067">ATP-binding</keyword>
<dbReference type="GO" id="GO:0000723">
    <property type="term" value="P:telomere maintenance"/>
    <property type="evidence" value="ECO:0007669"/>
    <property type="project" value="InterPro"/>
</dbReference>
<comment type="similarity">
    <text evidence="13">Belongs to the helicase family.</text>
</comment>
<dbReference type="GO" id="GO:0006310">
    <property type="term" value="P:DNA recombination"/>
    <property type="evidence" value="ECO:0007669"/>
    <property type="project" value="UniProtKB-KW"/>
</dbReference>
<keyword evidence="13" id="KW-0233">DNA recombination</keyword>